<dbReference type="OrthoDB" id="1470350at2759"/>
<dbReference type="PANTHER" id="PTHR24305">
    <property type="entry name" value="CYTOCHROME P450"/>
    <property type="match status" value="1"/>
</dbReference>
<comment type="similarity">
    <text evidence="2 7">Belongs to the cytochrome P450 family.</text>
</comment>
<dbReference type="Pfam" id="PF00067">
    <property type="entry name" value="p450"/>
    <property type="match status" value="1"/>
</dbReference>
<dbReference type="RefSeq" id="XP_033583352.1">
    <property type="nucleotide sequence ID" value="XM_033717405.1"/>
</dbReference>
<keyword evidence="5 6" id="KW-0408">Iron</keyword>
<gene>
    <name evidence="9 11" type="ORF">BDZ99DRAFT_433579</name>
</gene>
<dbReference type="InterPro" id="IPR001128">
    <property type="entry name" value="Cyt_P450"/>
</dbReference>
<dbReference type="InterPro" id="IPR036396">
    <property type="entry name" value="Cyt_P450_sf"/>
</dbReference>
<protein>
    <submittedName>
        <fullName evidence="9 11">Cytochrome P450 monooxygenase-like protein</fullName>
    </submittedName>
</protein>
<evidence type="ECO:0000256" key="5">
    <source>
        <dbReference type="ARBA" id="ARBA00023004"/>
    </source>
</evidence>
<keyword evidence="8" id="KW-1133">Transmembrane helix</keyword>
<evidence type="ECO:0000256" key="8">
    <source>
        <dbReference type="SAM" id="Phobius"/>
    </source>
</evidence>
<dbReference type="EMBL" id="MU003693">
    <property type="protein sequence ID" value="KAF2816388.1"/>
    <property type="molecule type" value="Genomic_DNA"/>
</dbReference>
<evidence type="ECO:0000256" key="3">
    <source>
        <dbReference type="ARBA" id="ARBA00022617"/>
    </source>
</evidence>
<dbReference type="PRINTS" id="PR00463">
    <property type="entry name" value="EP450I"/>
</dbReference>
<keyword evidence="4 6" id="KW-0479">Metal-binding</keyword>
<dbReference type="CDD" id="cd11058">
    <property type="entry name" value="CYP60B-like"/>
    <property type="match status" value="1"/>
</dbReference>
<dbReference type="GeneID" id="54458298"/>
<evidence type="ECO:0000256" key="7">
    <source>
        <dbReference type="RuleBase" id="RU000461"/>
    </source>
</evidence>
<organism evidence="9">
    <name type="scientific">Mytilinidion resinicola</name>
    <dbReference type="NCBI Taxonomy" id="574789"/>
    <lineage>
        <taxon>Eukaryota</taxon>
        <taxon>Fungi</taxon>
        <taxon>Dikarya</taxon>
        <taxon>Ascomycota</taxon>
        <taxon>Pezizomycotina</taxon>
        <taxon>Dothideomycetes</taxon>
        <taxon>Pleosporomycetidae</taxon>
        <taxon>Mytilinidiales</taxon>
        <taxon>Mytilinidiaceae</taxon>
        <taxon>Mytilinidion</taxon>
    </lineage>
</organism>
<dbReference type="AlphaFoldDB" id="A0A6A6Z6E7"/>
<evidence type="ECO:0000313" key="11">
    <source>
        <dbReference type="RefSeq" id="XP_033583352.1"/>
    </source>
</evidence>
<dbReference type="InterPro" id="IPR002401">
    <property type="entry name" value="Cyt_P450_E_grp-I"/>
</dbReference>
<dbReference type="GO" id="GO:0005506">
    <property type="term" value="F:iron ion binding"/>
    <property type="evidence" value="ECO:0007669"/>
    <property type="project" value="InterPro"/>
</dbReference>
<keyword evidence="8" id="KW-0472">Membrane</keyword>
<proteinExistence type="inferred from homology"/>
<keyword evidence="10" id="KW-1185">Reference proteome</keyword>
<dbReference type="GO" id="GO:0004497">
    <property type="term" value="F:monooxygenase activity"/>
    <property type="evidence" value="ECO:0007669"/>
    <property type="project" value="UniProtKB-KW"/>
</dbReference>
<dbReference type="Proteomes" id="UP000504636">
    <property type="component" value="Unplaced"/>
</dbReference>
<reference evidence="11" key="2">
    <citation type="submission" date="2020-04" db="EMBL/GenBank/DDBJ databases">
        <authorList>
            <consortium name="NCBI Genome Project"/>
        </authorList>
    </citation>
    <scope>NUCLEOTIDE SEQUENCE</scope>
    <source>
        <strain evidence="11">CBS 304.34</strain>
    </source>
</reference>
<comment type="cofactor">
    <cofactor evidence="1 6">
        <name>heme</name>
        <dbReference type="ChEBI" id="CHEBI:30413"/>
    </cofactor>
</comment>
<dbReference type="PANTHER" id="PTHR24305:SF210">
    <property type="entry name" value="CYTOCHROME P450 MONOOXYGENASE ASQL-RELATED"/>
    <property type="match status" value="1"/>
</dbReference>
<dbReference type="PROSITE" id="PS00086">
    <property type="entry name" value="CYTOCHROME_P450"/>
    <property type="match status" value="1"/>
</dbReference>
<sequence length="505" mass="56658">MTVLPTFVQCLAAAVVAVVVSGLVVVYRLTLHPLAKFPGPITWRATRLPWVRYTTSGYMWRKLEDLHQRHGPIVRIAPNELSICSPQAWPDIYTSRPILPKEPSSQTPPLNGADSLFTAIGDDHRRIRGSLAAGFSDKALREQSPLLEQWASELIGRLRRELTDTSVVDIHKYFGYAALDTITDLSYGGPLDGLAGRNEHSWMDRFFLHGRFSTFRMSLCWFYPLDKILDFIILSLTRRQRAQNWAVFGGKILGRIAKGDMPDRVDLINSVVGKVADGVEHGSKGKGISRNELLSHSLASVIANSQLTTSALTTCIFYLLQHEQARQCLVDEIRNAFTSDEQITVQSTQPLVYLEAVIHETLRVHHPTPILLPRVVPPEGRVIDGTFIPGNTIVGVNLHVIATSPSFWVESHAFRPERFLPPSDERYDAKFNQDVKAAYMPFSTGPRNCIGGKLFLAEARVTLTKLLWNFDVVLADSNVNEWLDQAAYIVCEPKSLQVELIDRRK</sequence>
<reference evidence="11" key="3">
    <citation type="submission" date="2025-04" db="UniProtKB">
        <authorList>
            <consortium name="RefSeq"/>
        </authorList>
    </citation>
    <scope>IDENTIFICATION</scope>
    <source>
        <strain evidence="11">CBS 304.34</strain>
    </source>
</reference>
<feature type="binding site" description="axial binding residue" evidence="6">
    <location>
        <position position="449"/>
    </location>
    <ligand>
        <name>heme</name>
        <dbReference type="ChEBI" id="CHEBI:30413"/>
    </ligand>
    <ligandPart>
        <name>Fe</name>
        <dbReference type="ChEBI" id="CHEBI:18248"/>
    </ligandPart>
</feature>
<dbReference type="GO" id="GO:0016705">
    <property type="term" value="F:oxidoreductase activity, acting on paired donors, with incorporation or reduction of molecular oxygen"/>
    <property type="evidence" value="ECO:0007669"/>
    <property type="project" value="InterPro"/>
</dbReference>
<name>A0A6A6Z6E7_9PEZI</name>
<evidence type="ECO:0000313" key="9">
    <source>
        <dbReference type="EMBL" id="KAF2816388.1"/>
    </source>
</evidence>
<keyword evidence="7" id="KW-0560">Oxidoreductase</keyword>
<evidence type="ECO:0000256" key="2">
    <source>
        <dbReference type="ARBA" id="ARBA00010617"/>
    </source>
</evidence>
<dbReference type="InterPro" id="IPR050121">
    <property type="entry name" value="Cytochrome_P450_monoxygenase"/>
</dbReference>
<keyword evidence="8" id="KW-0812">Transmembrane</keyword>
<evidence type="ECO:0000256" key="6">
    <source>
        <dbReference type="PIRSR" id="PIRSR602401-1"/>
    </source>
</evidence>
<reference evidence="9 11" key="1">
    <citation type="journal article" date="2020" name="Stud. Mycol.">
        <title>101 Dothideomycetes genomes: a test case for predicting lifestyles and emergence of pathogens.</title>
        <authorList>
            <person name="Haridas S."/>
            <person name="Albert R."/>
            <person name="Binder M."/>
            <person name="Bloem J."/>
            <person name="Labutti K."/>
            <person name="Salamov A."/>
            <person name="Andreopoulos B."/>
            <person name="Baker S."/>
            <person name="Barry K."/>
            <person name="Bills G."/>
            <person name="Bluhm B."/>
            <person name="Cannon C."/>
            <person name="Castanera R."/>
            <person name="Culley D."/>
            <person name="Daum C."/>
            <person name="Ezra D."/>
            <person name="Gonzalez J."/>
            <person name="Henrissat B."/>
            <person name="Kuo A."/>
            <person name="Liang C."/>
            <person name="Lipzen A."/>
            <person name="Lutzoni F."/>
            <person name="Magnuson J."/>
            <person name="Mondo S."/>
            <person name="Nolan M."/>
            <person name="Ohm R."/>
            <person name="Pangilinan J."/>
            <person name="Park H.-J."/>
            <person name="Ramirez L."/>
            <person name="Alfaro M."/>
            <person name="Sun H."/>
            <person name="Tritt A."/>
            <person name="Yoshinaga Y."/>
            <person name="Zwiers L.-H."/>
            <person name="Turgeon B."/>
            <person name="Goodwin S."/>
            <person name="Spatafora J."/>
            <person name="Crous P."/>
            <person name="Grigoriev I."/>
        </authorList>
    </citation>
    <scope>NUCLEOTIDE SEQUENCE</scope>
    <source>
        <strain evidence="9 11">CBS 304.34</strain>
    </source>
</reference>
<dbReference type="PRINTS" id="PR00385">
    <property type="entry name" value="P450"/>
</dbReference>
<keyword evidence="3 6" id="KW-0349">Heme</keyword>
<dbReference type="SUPFAM" id="SSF48264">
    <property type="entry name" value="Cytochrome P450"/>
    <property type="match status" value="1"/>
</dbReference>
<evidence type="ECO:0000256" key="4">
    <source>
        <dbReference type="ARBA" id="ARBA00022723"/>
    </source>
</evidence>
<keyword evidence="7 9" id="KW-0503">Monooxygenase</keyword>
<evidence type="ECO:0000256" key="1">
    <source>
        <dbReference type="ARBA" id="ARBA00001971"/>
    </source>
</evidence>
<dbReference type="GO" id="GO:0020037">
    <property type="term" value="F:heme binding"/>
    <property type="evidence" value="ECO:0007669"/>
    <property type="project" value="InterPro"/>
</dbReference>
<evidence type="ECO:0000313" key="10">
    <source>
        <dbReference type="Proteomes" id="UP000504636"/>
    </source>
</evidence>
<dbReference type="InterPro" id="IPR017972">
    <property type="entry name" value="Cyt_P450_CS"/>
</dbReference>
<dbReference type="Gene3D" id="1.10.630.10">
    <property type="entry name" value="Cytochrome P450"/>
    <property type="match status" value="1"/>
</dbReference>
<accession>A0A6A6Z6E7</accession>
<feature type="transmembrane region" description="Helical" evidence="8">
    <location>
        <begin position="6"/>
        <end position="27"/>
    </location>
</feature>